<sequence>MKISVMYVDDNYQQLLERKDIVAVNFPIKKSMKIFSDYDKIKNKEKLKLKSEIEDIVGFSDPNLDSKEAIENFLVFTYYLLKMKDKLIIFTAGLSYSSIDHYIEVMEVILNSFSNKALYIVKNYPATQKLYDFEL</sequence>
<dbReference type="OrthoDB" id="1239987at2"/>
<dbReference type="EMBL" id="JPRH01000001">
    <property type="protein sequence ID" value="KFF14228.1"/>
    <property type="molecule type" value="Genomic_DNA"/>
</dbReference>
<dbReference type="RefSeq" id="WP_034708835.1">
    <property type="nucleotide sequence ID" value="NZ_JAODPJ010000002.1"/>
</dbReference>
<name>A0A086AC14_9FLAO</name>
<dbReference type="AlphaFoldDB" id="A0A086AC14"/>
<protein>
    <submittedName>
        <fullName evidence="1">Uncharacterized protein</fullName>
    </submittedName>
</protein>
<evidence type="ECO:0000313" key="2">
    <source>
        <dbReference type="Proteomes" id="UP000028705"/>
    </source>
</evidence>
<organism evidence="1 2">
    <name type="scientific">Chryseobacterium soli</name>
    <dbReference type="NCBI Taxonomy" id="445961"/>
    <lineage>
        <taxon>Bacteria</taxon>
        <taxon>Pseudomonadati</taxon>
        <taxon>Bacteroidota</taxon>
        <taxon>Flavobacteriia</taxon>
        <taxon>Flavobacteriales</taxon>
        <taxon>Weeksellaceae</taxon>
        <taxon>Chryseobacterium group</taxon>
        <taxon>Chryseobacterium</taxon>
    </lineage>
</organism>
<accession>A0A086AC14</accession>
<dbReference type="Proteomes" id="UP000028705">
    <property type="component" value="Unassembled WGS sequence"/>
</dbReference>
<evidence type="ECO:0000313" key="1">
    <source>
        <dbReference type="EMBL" id="KFF14228.1"/>
    </source>
</evidence>
<gene>
    <name evidence="1" type="ORF">IW15_01935</name>
</gene>
<dbReference type="STRING" id="445961.IW15_01935"/>
<comment type="caution">
    <text evidence="1">The sequence shown here is derived from an EMBL/GenBank/DDBJ whole genome shotgun (WGS) entry which is preliminary data.</text>
</comment>
<keyword evidence="2" id="KW-1185">Reference proteome</keyword>
<dbReference type="eggNOG" id="ENOG50311BZ">
    <property type="taxonomic scope" value="Bacteria"/>
</dbReference>
<proteinExistence type="predicted"/>
<reference evidence="1 2" key="1">
    <citation type="submission" date="2014-07" db="EMBL/GenBank/DDBJ databases">
        <title>Genome of Chryseobacterium soli DSM 19298.</title>
        <authorList>
            <person name="Stropko S.J."/>
            <person name="Pipes S.E."/>
            <person name="Newman J."/>
        </authorList>
    </citation>
    <scope>NUCLEOTIDE SEQUENCE [LARGE SCALE GENOMIC DNA]</scope>
    <source>
        <strain evidence="1 2">DSM 19298</strain>
    </source>
</reference>